<dbReference type="GO" id="GO:0005737">
    <property type="term" value="C:cytoplasm"/>
    <property type="evidence" value="ECO:0007669"/>
    <property type="project" value="TreeGrafter"/>
</dbReference>
<dbReference type="GO" id="GO:0000309">
    <property type="term" value="F:nicotinamide-nucleotide adenylyltransferase activity"/>
    <property type="evidence" value="ECO:0007669"/>
    <property type="project" value="TreeGrafter"/>
</dbReference>
<gene>
    <name evidence="2" type="primary">Contig12994.g13857</name>
    <name evidence="2" type="ORF">STYLEM_18253</name>
</gene>
<dbReference type="GO" id="GO:0005634">
    <property type="term" value="C:nucleus"/>
    <property type="evidence" value="ECO:0007669"/>
    <property type="project" value="TreeGrafter"/>
</dbReference>
<evidence type="ECO:0000313" key="3">
    <source>
        <dbReference type="Proteomes" id="UP000039865"/>
    </source>
</evidence>
<dbReference type="InParanoid" id="A0A078B3S1"/>
<dbReference type="PANTHER" id="PTHR31285">
    <property type="entry name" value="NICOTINAMIDE MONONUCLEOTIDE ADENYLYLTRANSFERASE"/>
    <property type="match status" value="1"/>
</dbReference>
<protein>
    <submittedName>
        <fullName evidence="2">Uncharacterized protein loc101305073</fullName>
    </submittedName>
</protein>
<dbReference type="Proteomes" id="UP000039865">
    <property type="component" value="Unassembled WGS sequence"/>
</dbReference>
<name>A0A078B3S1_STYLE</name>
<feature type="domain" description="Cytidyltransferase-like" evidence="1">
    <location>
        <begin position="26"/>
        <end position="192"/>
    </location>
</feature>
<dbReference type="OMA" id="NTNIDWK"/>
<dbReference type="PANTHER" id="PTHR31285:SF0">
    <property type="entry name" value="NICOTINAMIDE MONONUCLEOTIDE ADENYLYLTRANSFERASE"/>
    <property type="match status" value="1"/>
</dbReference>
<dbReference type="SUPFAM" id="SSF52374">
    <property type="entry name" value="Nucleotidylyl transferase"/>
    <property type="match status" value="1"/>
</dbReference>
<evidence type="ECO:0000259" key="1">
    <source>
        <dbReference type="Pfam" id="PF01467"/>
    </source>
</evidence>
<dbReference type="GO" id="GO:0016887">
    <property type="term" value="F:ATP hydrolysis activity"/>
    <property type="evidence" value="ECO:0007669"/>
    <property type="project" value="TreeGrafter"/>
</dbReference>
<proteinExistence type="predicted"/>
<sequence length="198" mass="23103">MILYKKDCDGFRQEIADPILNNSVVLCGSFNPLHEGHLQLMHQAQLHSGKNQIIYEISALNIDKGEIDEKSINDRIEQFDKPDMNVLVTKEPYFYKKALMIPNSAFVVGYDTYIRLIDIKYYMYSIQELERVLSIFKNTGTSILVAGRLNQSTNLFEYLDELSIRSVSEQYRDIFQPIKEFRVDISSTELRKLKVYDQ</sequence>
<dbReference type="AlphaFoldDB" id="A0A078B3S1"/>
<dbReference type="InterPro" id="IPR014729">
    <property type="entry name" value="Rossmann-like_a/b/a_fold"/>
</dbReference>
<dbReference type="InterPro" id="IPR004821">
    <property type="entry name" value="Cyt_trans-like"/>
</dbReference>
<keyword evidence="3" id="KW-1185">Reference proteome</keyword>
<organism evidence="2 3">
    <name type="scientific">Stylonychia lemnae</name>
    <name type="common">Ciliate</name>
    <dbReference type="NCBI Taxonomy" id="5949"/>
    <lineage>
        <taxon>Eukaryota</taxon>
        <taxon>Sar</taxon>
        <taxon>Alveolata</taxon>
        <taxon>Ciliophora</taxon>
        <taxon>Intramacronucleata</taxon>
        <taxon>Spirotrichea</taxon>
        <taxon>Stichotrichia</taxon>
        <taxon>Sporadotrichida</taxon>
        <taxon>Oxytrichidae</taxon>
        <taxon>Stylonychinae</taxon>
        <taxon>Stylonychia</taxon>
    </lineage>
</organism>
<evidence type="ECO:0000313" key="2">
    <source>
        <dbReference type="EMBL" id="CDW89124.1"/>
    </source>
</evidence>
<dbReference type="OrthoDB" id="5591297at2759"/>
<dbReference type="Gene3D" id="3.40.50.620">
    <property type="entry name" value="HUPs"/>
    <property type="match status" value="1"/>
</dbReference>
<dbReference type="Pfam" id="PF01467">
    <property type="entry name" value="CTP_transf_like"/>
    <property type="match status" value="1"/>
</dbReference>
<dbReference type="EMBL" id="CCKQ01017258">
    <property type="protein sequence ID" value="CDW89124.1"/>
    <property type="molecule type" value="Genomic_DNA"/>
</dbReference>
<reference evidence="2 3" key="1">
    <citation type="submission" date="2014-06" db="EMBL/GenBank/DDBJ databases">
        <authorList>
            <person name="Swart Estienne"/>
        </authorList>
    </citation>
    <scope>NUCLEOTIDE SEQUENCE [LARGE SCALE GENOMIC DNA]</scope>
    <source>
        <strain evidence="2 3">130c</strain>
    </source>
</reference>
<accession>A0A078B3S1</accession>